<proteinExistence type="predicted"/>
<reference evidence="1" key="1">
    <citation type="submission" date="2022-03" db="EMBL/GenBank/DDBJ databases">
        <authorList>
            <person name="Sayadi A."/>
        </authorList>
    </citation>
    <scope>NUCLEOTIDE SEQUENCE</scope>
</reference>
<organism evidence="1 2">
    <name type="scientific">Acanthoscelides obtectus</name>
    <name type="common">Bean weevil</name>
    <name type="synonym">Bruchus obtectus</name>
    <dbReference type="NCBI Taxonomy" id="200917"/>
    <lineage>
        <taxon>Eukaryota</taxon>
        <taxon>Metazoa</taxon>
        <taxon>Ecdysozoa</taxon>
        <taxon>Arthropoda</taxon>
        <taxon>Hexapoda</taxon>
        <taxon>Insecta</taxon>
        <taxon>Pterygota</taxon>
        <taxon>Neoptera</taxon>
        <taxon>Endopterygota</taxon>
        <taxon>Coleoptera</taxon>
        <taxon>Polyphaga</taxon>
        <taxon>Cucujiformia</taxon>
        <taxon>Chrysomeloidea</taxon>
        <taxon>Chrysomelidae</taxon>
        <taxon>Bruchinae</taxon>
        <taxon>Bruchini</taxon>
        <taxon>Acanthoscelides</taxon>
    </lineage>
</organism>
<dbReference type="AlphaFoldDB" id="A0A9P0JK03"/>
<comment type="caution">
    <text evidence="1">The sequence shown here is derived from an EMBL/GenBank/DDBJ whole genome shotgun (WGS) entry which is preliminary data.</text>
</comment>
<evidence type="ECO:0000313" key="2">
    <source>
        <dbReference type="Proteomes" id="UP001152888"/>
    </source>
</evidence>
<name>A0A9P0JK03_ACAOB</name>
<accession>A0A9P0JK03</accession>
<gene>
    <name evidence="1" type="ORF">ACAOBT_LOCUS750</name>
</gene>
<evidence type="ECO:0000313" key="1">
    <source>
        <dbReference type="EMBL" id="CAH1954827.1"/>
    </source>
</evidence>
<dbReference type="Proteomes" id="UP001152888">
    <property type="component" value="Unassembled WGS sequence"/>
</dbReference>
<dbReference type="EMBL" id="CAKOFQ010006656">
    <property type="protein sequence ID" value="CAH1954827.1"/>
    <property type="molecule type" value="Genomic_DNA"/>
</dbReference>
<sequence length="57" mass="6730">MHSASNEISFENTNNLSMGGFRLRGVTLDFVPTILLRVYCLDYQRKLDDYCLETRRR</sequence>
<keyword evidence="2" id="KW-1185">Reference proteome</keyword>
<protein>
    <submittedName>
        <fullName evidence="1">Uncharacterized protein</fullName>
    </submittedName>
</protein>